<evidence type="ECO:0000313" key="2">
    <source>
        <dbReference type="EMBL" id="MFC3762197.1"/>
    </source>
</evidence>
<name>A0ABV7YAM4_9ACTN</name>
<accession>A0ABV7YAM4</accession>
<keyword evidence="3" id="KW-1185">Reference proteome</keyword>
<proteinExistence type="predicted"/>
<sequence length="165" mass="17307">MLQRSRNYGPPAARPVQVEVYAFRGVPGLAYRRVAGHLGAGETPDLAVARLVGLHDGDALVHSTSWRPMPDGTIVLTYAVAPEPRPAETATPLEDLTLASGDEPSRPTPPEVTNDQVAAHAVRHLGFLLDTDPSARAALERDPALTALLADLPPALAGKLATSSA</sequence>
<dbReference type="Proteomes" id="UP001595699">
    <property type="component" value="Unassembled WGS sequence"/>
</dbReference>
<feature type="region of interest" description="Disordered" evidence="1">
    <location>
        <begin position="85"/>
        <end position="113"/>
    </location>
</feature>
<dbReference type="RefSeq" id="WP_205120735.1">
    <property type="nucleotide sequence ID" value="NZ_JAFBCM010000001.1"/>
</dbReference>
<comment type="caution">
    <text evidence="2">The sequence shown here is derived from an EMBL/GenBank/DDBJ whole genome shotgun (WGS) entry which is preliminary data.</text>
</comment>
<protein>
    <submittedName>
        <fullName evidence="2">Uncharacterized protein</fullName>
    </submittedName>
</protein>
<dbReference type="EMBL" id="JBHRZH010000012">
    <property type="protein sequence ID" value="MFC3762197.1"/>
    <property type="molecule type" value="Genomic_DNA"/>
</dbReference>
<evidence type="ECO:0000313" key="3">
    <source>
        <dbReference type="Proteomes" id="UP001595699"/>
    </source>
</evidence>
<evidence type="ECO:0000256" key="1">
    <source>
        <dbReference type="SAM" id="MobiDB-lite"/>
    </source>
</evidence>
<organism evidence="2 3">
    <name type="scientific">Tenggerimyces flavus</name>
    <dbReference type="NCBI Taxonomy" id="1708749"/>
    <lineage>
        <taxon>Bacteria</taxon>
        <taxon>Bacillati</taxon>
        <taxon>Actinomycetota</taxon>
        <taxon>Actinomycetes</taxon>
        <taxon>Propionibacteriales</taxon>
        <taxon>Nocardioidaceae</taxon>
        <taxon>Tenggerimyces</taxon>
    </lineage>
</organism>
<reference evidence="3" key="1">
    <citation type="journal article" date="2019" name="Int. J. Syst. Evol. Microbiol.">
        <title>The Global Catalogue of Microorganisms (GCM) 10K type strain sequencing project: providing services to taxonomists for standard genome sequencing and annotation.</title>
        <authorList>
            <consortium name="The Broad Institute Genomics Platform"/>
            <consortium name="The Broad Institute Genome Sequencing Center for Infectious Disease"/>
            <person name="Wu L."/>
            <person name="Ma J."/>
        </authorList>
    </citation>
    <scope>NUCLEOTIDE SEQUENCE [LARGE SCALE GENOMIC DNA]</scope>
    <source>
        <strain evidence="3">CGMCC 4.7241</strain>
    </source>
</reference>
<gene>
    <name evidence="2" type="ORF">ACFOUW_15250</name>
</gene>